<gene>
    <name evidence="6" type="ORF">ACFQB0_07985</name>
</gene>
<dbReference type="InterPro" id="IPR049445">
    <property type="entry name" value="TetR_SbtR-like_C"/>
</dbReference>
<evidence type="ECO:0000256" key="1">
    <source>
        <dbReference type="ARBA" id="ARBA00023015"/>
    </source>
</evidence>
<dbReference type="SUPFAM" id="SSF48498">
    <property type="entry name" value="Tetracyclin repressor-like, C-terminal domain"/>
    <property type="match status" value="1"/>
</dbReference>
<dbReference type="InterPro" id="IPR001647">
    <property type="entry name" value="HTH_TetR"/>
</dbReference>
<dbReference type="InterPro" id="IPR050109">
    <property type="entry name" value="HTH-type_TetR-like_transc_reg"/>
</dbReference>
<sequence>MNAQSGMDPWPERRPLRRDAQRNYHRLLDEARVVMAEQGPDASLEEIARRASVGIGTLYRHFPTRDDLIRALYDRALAELADIAPEVLGAPTAWQGLVVFIERVSEWIIADPGLPAIMQRMAVITPDYRPAGRFEEPIAALVARAKAEGELRADVDPVDVTVIVTMLGSLGRYGDGYREHWRRQLAIVLDGLRAPGHEPTELPGVALHVDDFHRIVHDAERVSPE</sequence>
<dbReference type="Pfam" id="PF00440">
    <property type="entry name" value="TetR_N"/>
    <property type="match status" value="1"/>
</dbReference>
<dbReference type="Pfam" id="PF21597">
    <property type="entry name" value="TetR_C_43"/>
    <property type="match status" value="1"/>
</dbReference>
<dbReference type="RefSeq" id="WP_386729916.1">
    <property type="nucleotide sequence ID" value="NZ_JBHSTP010000002.1"/>
</dbReference>
<dbReference type="PANTHER" id="PTHR30055:SF234">
    <property type="entry name" value="HTH-TYPE TRANSCRIPTIONAL REGULATOR BETI"/>
    <property type="match status" value="1"/>
</dbReference>
<name>A0ABW1VE33_9MICO</name>
<evidence type="ECO:0000259" key="5">
    <source>
        <dbReference type="PROSITE" id="PS50977"/>
    </source>
</evidence>
<dbReference type="PANTHER" id="PTHR30055">
    <property type="entry name" value="HTH-TYPE TRANSCRIPTIONAL REGULATOR RUTR"/>
    <property type="match status" value="1"/>
</dbReference>
<keyword evidence="7" id="KW-1185">Reference proteome</keyword>
<evidence type="ECO:0000313" key="7">
    <source>
        <dbReference type="Proteomes" id="UP001596306"/>
    </source>
</evidence>
<dbReference type="SUPFAM" id="SSF46689">
    <property type="entry name" value="Homeodomain-like"/>
    <property type="match status" value="1"/>
</dbReference>
<feature type="DNA-binding region" description="H-T-H motif" evidence="4">
    <location>
        <begin position="43"/>
        <end position="62"/>
    </location>
</feature>
<accession>A0ABW1VE33</accession>
<proteinExistence type="predicted"/>
<dbReference type="InterPro" id="IPR009057">
    <property type="entry name" value="Homeodomain-like_sf"/>
</dbReference>
<evidence type="ECO:0000313" key="6">
    <source>
        <dbReference type="EMBL" id="MFC6356043.1"/>
    </source>
</evidence>
<evidence type="ECO:0000256" key="3">
    <source>
        <dbReference type="ARBA" id="ARBA00023163"/>
    </source>
</evidence>
<keyword evidence="2 4" id="KW-0238">DNA-binding</keyword>
<protein>
    <submittedName>
        <fullName evidence="6">TetR/AcrR family transcriptional regulator</fullName>
    </submittedName>
</protein>
<keyword evidence="1" id="KW-0805">Transcription regulation</keyword>
<comment type="caution">
    <text evidence="6">The sequence shown here is derived from an EMBL/GenBank/DDBJ whole genome shotgun (WGS) entry which is preliminary data.</text>
</comment>
<evidence type="ECO:0000256" key="2">
    <source>
        <dbReference type="ARBA" id="ARBA00023125"/>
    </source>
</evidence>
<dbReference type="PROSITE" id="PS50977">
    <property type="entry name" value="HTH_TETR_2"/>
    <property type="match status" value="1"/>
</dbReference>
<evidence type="ECO:0000256" key="4">
    <source>
        <dbReference type="PROSITE-ProRule" id="PRU00335"/>
    </source>
</evidence>
<dbReference type="Gene3D" id="1.10.357.10">
    <property type="entry name" value="Tetracycline Repressor, domain 2"/>
    <property type="match status" value="1"/>
</dbReference>
<dbReference type="InterPro" id="IPR036271">
    <property type="entry name" value="Tet_transcr_reg_TetR-rel_C_sf"/>
</dbReference>
<dbReference type="PRINTS" id="PR00455">
    <property type="entry name" value="HTHTETR"/>
</dbReference>
<dbReference type="EMBL" id="JBHSTP010000002">
    <property type="protein sequence ID" value="MFC6356043.1"/>
    <property type="molecule type" value="Genomic_DNA"/>
</dbReference>
<organism evidence="6 7">
    <name type="scientific">Luethyella okanaganae</name>
    <dbReference type="NCBI Taxonomy" id="69372"/>
    <lineage>
        <taxon>Bacteria</taxon>
        <taxon>Bacillati</taxon>
        <taxon>Actinomycetota</taxon>
        <taxon>Actinomycetes</taxon>
        <taxon>Micrococcales</taxon>
        <taxon>Microbacteriaceae</taxon>
        <taxon>Luethyella</taxon>
    </lineage>
</organism>
<keyword evidence="3" id="KW-0804">Transcription</keyword>
<feature type="domain" description="HTH tetR-type" evidence="5">
    <location>
        <begin position="21"/>
        <end position="80"/>
    </location>
</feature>
<dbReference type="Proteomes" id="UP001596306">
    <property type="component" value="Unassembled WGS sequence"/>
</dbReference>
<reference evidence="7" key="1">
    <citation type="journal article" date="2019" name="Int. J. Syst. Evol. Microbiol.">
        <title>The Global Catalogue of Microorganisms (GCM) 10K type strain sequencing project: providing services to taxonomists for standard genome sequencing and annotation.</title>
        <authorList>
            <consortium name="The Broad Institute Genomics Platform"/>
            <consortium name="The Broad Institute Genome Sequencing Center for Infectious Disease"/>
            <person name="Wu L."/>
            <person name="Ma J."/>
        </authorList>
    </citation>
    <scope>NUCLEOTIDE SEQUENCE [LARGE SCALE GENOMIC DNA]</scope>
    <source>
        <strain evidence="7">CCUG 43304</strain>
    </source>
</reference>